<feature type="region of interest" description="Disordered" evidence="2">
    <location>
        <begin position="1172"/>
        <end position="1272"/>
    </location>
</feature>
<dbReference type="AlphaFoldDB" id="A0A9P4I7M3"/>
<dbReference type="SUPFAM" id="SSF53756">
    <property type="entry name" value="UDP-Glycosyltransferase/glycogen phosphorylase"/>
    <property type="match status" value="1"/>
</dbReference>
<feature type="compositionally biased region" description="Polar residues" evidence="2">
    <location>
        <begin position="864"/>
        <end position="877"/>
    </location>
</feature>
<dbReference type="InterPro" id="IPR004276">
    <property type="entry name" value="GlycoTrans_28_N"/>
</dbReference>
<dbReference type="Gene3D" id="3.40.50.2000">
    <property type="entry name" value="Glycogen Phosphorylase B"/>
    <property type="match status" value="2"/>
</dbReference>
<keyword evidence="6" id="KW-1185">Reference proteome</keyword>
<evidence type="ECO:0000313" key="5">
    <source>
        <dbReference type="EMBL" id="KAF2096500.1"/>
    </source>
</evidence>
<dbReference type="CDD" id="cd03784">
    <property type="entry name" value="GT1_Gtf-like"/>
    <property type="match status" value="1"/>
</dbReference>
<dbReference type="PANTHER" id="PTHR48050:SF5">
    <property type="entry name" value="UDP-GLUCOSE,STEROL TRANSFERASE"/>
    <property type="match status" value="1"/>
</dbReference>
<feature type="compositionally biased region" description="Polar residues" evidence="2">
    <location>
        <begin position="843"/>
        <end position="854"/>
    </location>
</feature>
<dbReference type="Proteomes" id="UP000799772">
    <property type="component" value="Unassembled WGS sequence"/>
</dbReference>
<feature type="compositionally biased region" description="Basic and acidic residues" evidence="2">
    <location>
        <begin position="1082"/>
        <end position="1099"/>
    </location>
</feature>
<feature type="compositionally biased region" description="Polar residues" evidence="2">
    <location>
        <begin position="39"/>
        <end position="76"/>
    </location>
</feature>
<protein>
    <submittedName>
        <fullName evidence="5">UDP-Glycosyltransferase/glycogen phosphorylase</fullName>
    </submittedName>
</protein>
<feature type="domain" description="Glycosyltransferase family 28 N-terminal" evidence="3">
    <location>
        <begin position="254"/>
        <end position="414"/>
    </location>
</feature>
<dbReference type="InterPro" id="IPR050426">
    <property type="entry name" value="Glycosyltransferase_28"/>
</dbReference>
<dbReference type="InterPro" id="IPR002213">
    <property type="entry name" value="UDP_glucos_trans"/>
</dbReference>
<organism evidence="5 6">
    <name type="scientific">Rhizodiscina lignyota</name>
    <dbReference type="NCBI Taxonomy" id="1504668"/>
    <lineage>
        <taxon>Eukaryota</taxon>
        <taxon>Fungi</taxon>
        <taxon>Dikarya</taxon>
        <taxon>Ascomycota</taxon>
        <taxon>Pezizomycotina</taxon>
        <taxon>Dothideomycetes</taxon>
        <taxon>Pleosporomycetidae</taxon>
        <taxon>Aulographales</taxon>
        <taxon>Rhizodiscinaceae</taxon>
        <taxon>Rhizodiscina</taxon>
    </lineage>
</organism>
<dbReference type="Pfam" id="PF06722">
    <property type="entry name" value="EryCIII-like_C"/>
    <property type="match status" value="1"/>
</dbReference>
<feature type="domain" description="Erythromycin biosynthesis protein CIII-like C-terminal" evidence="4">
    <location>
        <begin position="575"/>
        <end position="674"/>
    </location>
</feature>
<feature type="compositionally biased region" description="Basic and acidic residues" evidence="2">
    <location>
        <begin position="1172"/>
        <end position="1181"/>
    </location>
</feature>
<evidence type="ECO:0000313" key="6">
    <source>
        <dbReference type="Proteomes" id="UP000799772"/>
    </source>
</evidence>
<reference evidence="5" key="1">
    <citation type="journal article" date="2020" name="Stud. Mycol.">
        <title>101 Dothideomycetes genomes: a test case for predicting lifestyles and emergence of pathogens.</title>
        <authorList>
            <person name="Haridas S."/>
            <person name="Albert R."/>
            <person name="Binder M."/>
            <person name="Bloem J."/>
            <person name="Labutti K."/>
            <person name="Salamov A."/>
            <person name="Andreopoulos B."/>
            <person name="Baker S."/>
            <person name="Barry K."/>
            <person name="Bills G."/>
            <person name="Bluhm B."/>
            <person name="Cannon C."/>
            <person name="Castanera R."/>
            <person name="Culley D."/>
            <person name="Daum C."/>
            <person name="Ezra D."/>
            <person name="Gonzalez J."/>
            <person name="Henrissat B."/>
            <person name="Kuo A."/>
            <person name="Liang C."/>
            <person name="Lipzen A."/>
            <person name="Lutzoni F."/>
            <person name="Magnuson J."/>
            <person name="Mondo S."/>
            <person name="Nolan M."/>
            <person name="Ohm R."/>
            <person name="Pangilinan J."/>
            <person name="Park H.-J."/>
            <person name="Ramirez L."/>
            <person name="Alfaro M."/>
            <person name="Sun H."/>
            <person name="Tritt A."/>
            <person name="Yoshinaga Y."/>
            <person name="Zwiers L.-H."/>
            <person name="Turgeon B."/>
            <person name="Goodwin S."/>
            <person name="Spatafora J."/>
            <person name="Crous P."/>
            <person name="Grigoriev I."/>
        </authorList>
    </citation>
    <scope>NUCLEOTIDE SEQUENCE</scope>
    <source>
        <strain evidence="5">CBS 133067</strain>
    </source>
</reference>
<dbReference type="InterPro" id="IPR010610">
    <property type="entry name" value="EryCIII-like_C"/>
</dbReference>
<feature type="compositionally biased region" description="Acidic residues" evidence="2">
    <location>
        <begin position="122"/>
        <end position="138"/>
    </location>
</feature>
<evidence type="ECO:0000259" key="4">
    <source>
        <dbReference type="Pfam" id="PF06722"/>
    </source>
</evidence>
<evidence type="ECO:0000256" key="2">
    <source>
        <dbReference type="SAM" id="MobiDB-lite"/>
    </source>
</evidence>
<feature type="region of interest" description="Disordered" evidence="2">
    <location>
        <begin position="787"/>
        <end position="908"/>
    </location>
</feature>
<dbReference type="FunFam" id="3.40.50.2000:FF:000009">
    <property type="entry name" value="Sterol 3-beta-glucosyltransferase UGT80A2"/>
    <property type="match status" value="1"/>
</dbReference>
<name>A0A9P4I7M3_9PEZI</name>
<accession>A0A9P4I7M3</accession>
<feature type="compositionally biased region" description="Acidic residues" evidence="2">
    <location>
        <begin position="829"/>
        <end position="839"/>
    </location>
</feature>
<keyword evidence="1" id="KW-0808">Transferase</keyword>
<dbReference type="FunFam" id="3.40.50.2000:FF:000100">
    <property type="entry name" value="Glycosyltransferase family 1 protein"/>
    <property type="match status" value="1"/>
</dbReference>
<feature type="region of interest" description="Disordered" evidence="2">
    <location>
        <begin position="1"/>
        <end position="175"/>
    </location>
</feature>
<comment type="caution">
    <text evidence="5">The sequence shown here is derived from an EMBL/GenBank/DDBJ whole genome shotgun (WGS) entry which is preliminary data.</text>
</comment>
<dbReference type="PANTHER" id="PTHR48050">
    <property type="entry name" value="STEROL 3-BETA-GLUCOSYLTRANSFERASE"/>
    <property type="match status" value="1"/>
</dbReference>
<feature type="compositionally biased region" description="Polar residues" evidence="2">
    <location>
        <begin position="884"/>
        <end position="896"/>
    </location>
</feature>
<gene>
    <name evidence="5" type="ORF">NA57DRAFT_58411</name>
</gene>
<feature type="compositionally biased region" description="Acidic residues" evidence="2">
    <location>
        <begin position="1213"/>
        <end position="1222"/>
    </location>
</feature>
<dbReference type="GO" id="GO:0005975">
    <property type="term" value="P:carbohydrate metabolic process"/>
    <property type="evidence" value="ECO:0007669"/>
    <property type="project" value="InterPro"/>
</dbReference>
<dbReference type="Pfam" id="PF03033">
    <property type="entry name" value="Glyco_transf_28"/>
    <property type="match status" value="1"/>
</dbReference>
<proteinExistence type="predicted"/>
<dbReference type="GO" id="GO:0016906">
    <property type="term" value="F:sterol 3-beta-glucosyltransferase activity"/>
    <property type="evidence" value="ECO:0007669"/>
    <property type="project" value="UniProtKB-ARBA"/>
</dbReference>
<feature type="compositionally biased region" description="Basic and acidic residues" evidence="2">
    <location>
        <begin position="805"/>
        <end position="814"/>
    </location>
</feature>
<dbReference type="EMBL" id="ML978129">
    <property type="protein sequence ID" value="KAF2096500.1"/>
    <property type="molecule type" value="Genomic_DNA"/>
</dbReference>
<feature type="region of interest" description="Disordered" evidence="2">
    <location>
        <begin position="1079"/>
        <end position="1099"/>
    </location>
</feature>
<evidence type="ECO:0000259" key="3">
    <source>
        <dbReference type="Pfam" id="PF03033"/>
    </source>
</evidence>
<sequence>MSTEKEDPLVPRLTPPATEFPYPNANPAVSVDPSRRHTTAGQLNAELLSSITPKSSASGPSGSLRPTTTRVSTAPQRASVEPSSDGELPLEPVKTRRSSIFRSKSRNDTERQKLTRKATYTFDDDDVDVSSSSSEDEVSSSRTKSHQRTGIHTDNIKRPSKRRRASQAGPYSKFSVGNDLFRTRGNVSARDGRLRISVKEIANNGYLADALASGLRHHLLPTRKHVETPAESKTETASLDTIFENAETRPKLNIVIIVIGSRGDIQPFLEIGRVLREQYGHRVRIASHPAFKDFVEDAGLEFFSVGGNPSELMAFMVKNPGLIPSLETVRAGEIGRRRASMYEMFQGMWRACVNTTDDDSTSTETDPGTTEKPPFVADAIIANPPSFAHIHIAERLAVPLHIMFTFPYSPTTEFPHPLANIKQSNVEWGYANFMSYPLVEMMTWQGLGDLVNKFRVESLGLDPVSTLWAPGQLYRLRVPHTYLWSPSLVPKPHDWGPEIDIAGFVFLDLGSSFKPPDELLRFLDAGPPPVYIGFGSIVVDDPDRFTQLIFSAVKQAGVRALVSKGWGGIGGDGLDVPENIFLLDNTPHDWLFPRVSAVVHHGGAGTTAIGLKCGRPTMIVPFFGDQPFWGEMVAKARAGAFKCIPYKKLTAEKLANGIKECLTDEAKENVKKIAESIGREGNGAVNAVRSFHRSLPLRGEGGMRCSVLDERVAVWRLKGTQQRFSALAAELLVREGKIRWKDLATCRHVEWNDFEGPGEPFTGAGMALIRSFRDTAKGVSSVPIRLAKVTKRREDHDKKKRRRNEKMNNDRQQEECDISDDAAIGSAVEEVENQEEPNEDVQSGLSEETRSSGASAEDEEPQRSAESANTSNITSTGNRDETDASSANVESRNNSPARPRARQDTQLSVISADPSETLVGELAHQTRAGLKVSAKAIVKAPIELQLAVAQGFHNAPRLYGDETVRRPRRITGVKSGLRAGRDEFLHGNADAFTGLYKLPKLGWQHSGTIGCLEGFGMSLGGLVLKPIAASAAPFPFAMKGIEREWSARHGGPGTNHWIRRARMIQGWQELQQLESYDKRRHVQSETEDSSKETQLEQRNDLKSVEARVDHAWSVLAELFDVQEEAKERGCMMRLRLQREKKKWRDTYALESVASAEEALNARKKGIPVEQAMREHKAEVKRAKLPRKPGMEPAVPSSGRGAEDEVAMPSDTSETSEENEQDFEGITTSPNSGTGTDGRETSKATGSTRKSRRDRKTTDATDFAFSAISGNVK</sequence>
<evidence type="ECO:0000256" key="1">
    <source>
        <dbReference type="ARBA" id="ARBA00022679"/>
    </source>
</evidence>
<dbReference type="OrthoDB" id="5835829at2759"/>